<keyword evidence="1" id="KW-0456">Lyase</keyword>
<gene>
    <name evidence="2" type="ORF">SAMN04488540_101127</name>
</gene>
<dbReference type="EMBL" id="FNEM01000001">
    <property type="protein sequence ID" value="SDI33509.1"/>
    <property type="molecule type" value="Genomic_DNA"/>
</dbReference>
<dbReference type="InterPro" id="IPR026041">
    <property type="entry name" value="ElbB"/>
</dbReference>
<dbReference type="CDD" id="cd03133">
    <property type="entry name" value="GATase1_ES1"/>
    <property type="match status" value="1"/>
</dbReference>
<comment type="catalytic activity">
    <reaction evidence="1">
        <text>glyoxal + H2O = glycolate + H(+)</text>
        <dbReference type="Rhea" id="RHEA:51672"/>
        <dbReference type="ChEBI" id="CHEBI:15377"/>
        <dbReference type="ChEBI" id="CHEBI:15378"/>
        <dbReference type="ChEBI" id="CHEBI:29805"/>
        <dbReference type="ChEBI" id="CHEBI:34779"/>
    </reaction>
</comment>
<dbReference type="AlphaFoldDB" id="A0A1G8JQE5"/>
<dbReference type="Gene3D" id="3.40.50.880">
    <property type="match status" value="1"/>
</dbReference>
<comment type="similarity">
    <text evidence="1">Belongs to the peptidase C56 family.</text>
</comment>
<proteinExistence type="inferred from homology"/>
<dbReference type="GO" id="GO:0016829">
    <property type="term" value="F:lyase activity"/>
    <property type="evidence" value="ECO:0007669"/>
    <property type="project" value="UniProtKB-UniRule"/>
</dbReference>
<keyword evidence="3" id="KW-1185">Reference proteome</keyword>
<dbReference type="InterPro" id="IPR029062">
    <property type="entry name" value="Class_I_gatase-like"/>
</dbReference>
<dbReference type="SUPFAM" id="SSF52317">
    <property type="entry name" value="Class I glutamine amidotransferase-like"/>
    <property type="match status" value="1"/>
</dbReference>
<accession>A0A1G8JQE5</accession>
<comment type="function">
    <text evidence="1">Displays glyoxalase activity, catalyzing the conversion of glyoxal to glycolate.</text>
</comment>
<evidence type="ECO:0000313" key="3">
    <source>
        <dbReference type="Proteomes" id="UP000199527"/>
    </source>
</evidence>
<dbReference type="Proteomes" id="UP000199527">
    <property type="component" value="Unassembled WGS sequence"/>
</dbReference>
<protein>
    <recommendedName>
        <fullName evidence="1">Glyoxalase</fullName>
    </recommendedName>
</protein>
<dbReference type="OrthoDB" id="5605062at2"/>
<evidence type="ECO:0000313" key="2">
    <source>
        <dbReference type="EMBL" id="SDI33509.1"/>
    </source>
</evidence>
<organism evidence="2 3">
    <name type="scientific">Ferrimonas sediminum</name>
    <dbReference type="NCBI Taxonomy" id="718193"/>
    <lineage>
        <taxon>Bacteria</taxon>
        <taxon>Pseudomonadati</taxon>
        <taxon>Pseudomonadota</taxon>
        <taxon>Gammaproteobacteria</taxon>
        <taxon>Alteromonadales</taxon>
        <taxon>Ferrimonadaceae</taxon>
        <taxon>Ferrimonas</taxon>
    </lineage>
</organism>
<name>A0A1G8JQE5_9GAMM</name>
<dbReference type="PIRSF" id="PIRSF006320">
    <property type="entry name" value="Elb2"/>
    <property type="match status" value="1"/>
</dbReference>
<sequence length="218" mass="22983">MKRIAVVLSGCGVFDGSEIHESVLTMLAIERNGAEYQCFAPDVEQLHVVNHLSGEVVEGEVRNCLVEAARIARGQIRPLSELHVGEFDALVVPGGFGAAKNLCDFALAGTECQLSEAMMVAATGFAQAGKPAGYLCISPVMLPRIYGDGVEGTIGTDHQTAAAFNAMGGQHHPCAVEAIHVDRRHKVVTTPAYMLADSLSQAAEGIDALVVKLLALCE</sequence>
<reference evidence="3" key="1">
    <citation type="submission" date="2016-10" db="EMBL/GenBank/DDBJ databases">
        <authorList>
            <person name="Varghese N."/>
            <person name="Submissions S."/>
        </authorList>
    </citation>
    <scope>NUCLEOTIDE SEQUENCE [LARGE SCALE GENOMIC DNA]</scope>
    <source>
        <strain evidence="3">DSM 23317</strain>
    </source>
</reference>
<dbReference type="PANTHER" id="PTHR10224">
    <property type="entry name" value="ES1 PROTEIN HOMOLOG, MITOCHONDRIAL"/>
    <property type="match status" value="1"/>
</dbReference>
<dbReference type="PANTHER" id="PTHR10224:SF12">
    <property type="entry name" value="GLYOXALASE ELBB"/>
    <property type="match status" value="1"/>
</dbReference>
<dbReference type="NCBIfam" id="NF008747">
    <property type="entry name" value="PRK11780.1"/>
    <property type="match status" value="1"/>
</dbReference>
<evidence type="ECO:0000256" key="1">
    <source>
        <dbReference type="PIRNR" id="PIRNR006320"/>
    </source>
</evidence>
<dbReference type="RefSeq" id="WP_090360204.1">
    <property type="nucleotide sequence ID" value="NZ_FNEM01000001.1"/>
</dbReference>